<dbReference type="RefSeq" id="WP_380742720.1">
    <property type="nucleotide sequence ID" value="NZ_JBHTLI010000001.1"/>
</dbReference>
<dbReference type="Gene3D" id="3.60.21.10">
    <property type="match status" value="1"/>
</dbReference>
<keyword evidence="1" id="KW-0812">Transmembrane</keyword>
<proteinExistence type="predicted"/>
<organism evidence="2 3">
    <name type="scientific">Salegentibacter chungangensis</name>
    <dbReference type="NCBI Taxonomy" id="1335724"/>
    <lineage>
        <taxon>Bacteria</taxon>
        <taxon>Pseudomonadati</taxon>
        <taxon>Bacteroidota</taxon>
        <taxon>Flavobacteriia</taxon>
        <taxon>Flavobacteriales</taxon>
        <taxon>Flavobacteriaceae</taxon>
        <taxon>Salegentibacter</taxon>
    </lineage>
</organism>
<keyword evidence="1" id="KW-0472">Membrane</keyword>
<evidence type="ECO:0000256" key="1">
    <source>
        <dbReference type="SAM" id="Phobius"/>
    </source>
</evidence>
<dbReference type="Proteomes" id="UP001597131">
    <property type="component" value="Unassembled WGS sequence"/>
</dbReference>
<evidence type="ECO:0000313" key="3">
    <source>
        <dbReference type="Proteomes" id="UP001597131"/>
    </source>
</evidence>
<name>A0ABW3NM60_9FLAO</name>
<protein>
    <submittedName>
        <fullName evidence="2">Metallophosphatase</fullName>
    </submittedName>
</protein>
<keyword evidence="1" id="KW-1133">Transmembrane helix</keyword>
<reference evidence="3" key="1">
    <citation type="journal article" date="2019" name="Int. J. Syst. Evol. Microbiol.">
        <title>The Global Catalogue of Microorganisms (GCM) 10K type strain sequencing project: providing services to taxonomists for standard genome sequencing and annotation.</title>
        <authorList>
            <consortium name="The Broad Institute Genomics Platform"/>
            <consortium name="The Broad Institute Genome Sequencing Center for Infectious Disease"/>
            <person name="Wu L."/>
            <person name="Ma J."/>
        </authorList>
    </citation>
    <scope>NUCLEOTIDE SEQUENCE [LARGE SCALE GENOMIC DNA]</scope>
    <source>
        <strain evidence="3">CCUG 64793</strain>
    </source>
</reference>
<dbReference type="SUPFAM" id="SSF56300">
    <property type="entry name" value="Metallo-dependent phosphatases"/>
    <property type="match status" value="1"/>
</dbReference>
<dbReference type="EMBL" id="JBHTLI010000001">
    <property type="protein sequence ID" value="MFD1094678.1"/>
    <property type="molecule type" value="Genomic_DNA"/>
</dbReference>
<accession>A0ABW3NM60</accession>
<dbReference type="Gene3D" id="2.40.160.50">
    <property type="entry name" value="membrane protein fhac: a member of the omp85/tpsb transporter family"/>
    <property type="match status" value="1"/>
</dbReference>
<comment type="caution">
    <text evidence="2">The sequence shown here is derived from an EMBL/GenBank/DDBJ whole genome shotgun (WGS) entry which is preliminary data.</text>
</comment>
<dbReference type="InterPro" id="IPR029052">
    <property type="entry name" value="Metallo-depent_PP-like"/>
</dbReference>
<keyword evidence="3" id="KW-1185">Reference proteome</keyword>
<sequence>MQEQIITKIFKNQLLYSGFFFLSLFLTTSYSFGQNTNEDKEISHTIYVTANTGLDKKSVSTRILQQINEASQEDRDASVVLIGNITPKQGYPNEGEGRKEVENYLSENLMKPLEGFNGNIIYNPGVNEWKAKGHESIDDLESFLQDNSDSEFWPSDGCPIEGENLSDNVELVMVDSQWFLEDWDEHPYINNKCDYKTREQFFIEFKDELKDNQGKIIIVAVHHPVLSSTKLGFFNKIAGFSKQSYQNPAQQELRGRLETLASQFEDVIFVSGNDRNLQFLEDDGIPQIISGASAKTQRAKADEESHFASTKQGFAKLTIYKDQSSKVDFYESTPSGPEHLFSKIIKRERAKMEDVSYKSKEDFGSTYKASVYTKEETDKSGLYKSLWGDHYRDIYSRDIEVPVLFLDTLPGSPHAISEGGGHQSRSLRIIDDDEHEYTLREIRKSAVRFIQSSIKEHYVEDYIQNTVAERIVQDFYTTAHPYAPFAVNDLSTSLGVLHANPKLYYVPKQKNLRIYNEDYGDKLYMLEEHVGDENKEFETFGSPDDILSTADLLLELRETKKSYVDEPEYIKARLFDMLIGDWDRHEDQWRWAEYEEDNDYKRYEPIPRDRDQAFPKYDGPIIDLLQLGMPEMRAMQSYDEEIKDAKWLNTAAYPLDKAFIKSSDWDEWEKQVKFIQKNLTDEEIDAAFAALPKDTQDESFVHIRKTLKGRRDNLMNIARKYYDYLMKFDVITGTEEDDEFLITRKDNGITNIKMKGGDDSEFERDYTSENTKEIWIYGLDGDDKFKIEGDGNNLIKLKVMGGEEHDIYDFENKRQAKLYDYKSKDNTIKGHPKKFLTDSYDINNYALRKKKYSKNVFLPSIGFDPDAGFKVGLKDTYTTYGLVKNPFTAQHTFGANFYFATTGISLEYYGEFAHIFYNWNFGINARYTSPNYTLNYFGTGNDSSYDPNEVDMDFNRVRIQQWRVAPSLIWRNDRGSSFYIKPMLESLEVAYDQNEFAGQTLGEDNDVFESQLYGGGEINYSYENRDNPAFPSRGLDFNLTTGYKTNIDDHENQFAYLKPSLAIDYPLHPSGLVVLATKIGSEFIFGDDYEFYHAATLGGNHSLRGYRDQRFNGKTSFFQSTDLRFGITKFRTNFIPIRMGGSLGFDYGRVWTDNDDSNDWHTDYGGSVFINGFNALTANFGYYVGEDDNRFMFSLGFNF</sequence>
<feature type="transmembrane region" description="Helical" evidence="1">
    <location>
        <begin position="14"/>
        <end position="33"/>
    </location>
</feature>
<gene>
    <name evidence="2" type="ORF">ACFQ3Q_02860</name>
</gene>
<evidence type="ECO:0000313" key="2">
    <source>
        <dbReference type="EMBL" id="MFD1094678.1"/>
    </source>
</evidence>